<name>A0ABW5YW95_9SPHI</name>
<dbReference type="RefSeq" id="WP_380920570.1">
    <property type="nucleotide sequence ID" value="NZ_JBHUPE010000004.1"/>
</dbReference>
<evidence type="ECO:0000313" key="3">
    <source>
        <dbReference type="EMBL" id="MFD2904525.1"/>
    </source>
</evidence>
<dbReference type="Pfam" id="PF01569">
    <property type="entry name" value="PAP2"/>
    <property type="match status" value="1"/>
</dbReference>
<keyword evidence="4" id="KW-1185">Reference proteome</keyword>
<evidence type="ECO:0000256" key="1">
    <source>
        <dbReference type="SAM" id="Phobius"/>
    </source>
</evidence>
<keyword evidence="1" id="KW-1133">Transmembrane helix</keyword>
<proteinExistence type="predicted"/>
<dbReference type="InterPro" id="IPR036938">
    <property type="entry name" value="PAP2/HPO_sf"/>
</dbReference>
<sequence>MNQYVITNCIKLKYALLITPLFFLTAIILFLYLKNALQVDQYILIQSDFFYFLNATLSQFSTVIVNLTQLGDEIVVLSLLSIFVLYVPKLWEALISSSLVSCIFTSSLKKIFAVPRPAAVFDPHSFVIIGKTLNGHNSLPSGHSVTIFTILTVLLFAFMPKNLNYKILWYLFIMGMGLILVLTRVGVGAHYPLDTIIGGIIGYVSGLLGIFINKKYPIWTWVNQKKYYPIFMLFFLICSMSIISKIMDENLFILYVALASLIISLYKIIYVYNKK</sequence>
<dbReference type="Proteomes" id="UP001597509">
    <property type="component" value="Unassembled WGS sequence"/>
</dbReference>
<feature type="transmembrane region" description="Helical" evidence="1">
    <location>
        <begin position="141"/>
        <end position="160"/>
    </location>
</feature>
<dbReference type="PANTHER" id="PTHR14969:SF13">
    <property type="entry name" value="AT30094P"/>
    <property type="match status" value="1"/>
</dbReference>
<evidence type="ECO:0000259" key="2">
    <source>
        <dbReference type="SMART" id="SM00014"/>
    </source>
</evidence>
<dbReference type="SUPFAM" id="SSF48317">
    <property type="entry name" value="Acid phosphatase/Vanadium-dependent haloperoxidase"/>
    <property type="match status" value="1"/>
</dbReference>
<reference evidence="4" key="1">
    <citation type="journal article" date="2019" name="Int. J. Syst. Evol. Microbiol.">
        <title>The Global Catalogue of Microorganisms (GCM) 10K type strain sequencing project: providing services to taxonomists for standard genome sequencing and annotation.</title>
        <authorList>
            <consortium name="The Broad Institute Genomics Platform"/>
            <consortium name="The Broad Institute Genome Sequencing Center for Infectious Disease"/>
            <person name="Wu L."/>
            <person name="Ma J."/>
        </authorList>
    </citation>
    <scope>NUCLEOTIDE SEQUENCE [LARGE SCALE GENOMIC DNA]</scope>
    <source>
        <strain evidence="4">KCTC 22209</strain>
    </source>
</reference>
<evidence type="ECO:0000313" key="4">
    <source>
        <dbReference type="Proteomes" id="UP001597509"/>
    </source>
</evidence>
<feature type="transmembrane region" description="Helical" evidence="1">
    <location>
        <begin position="227"/>
        <end position="246"/>
    </location>
</feature>
<feature type="transmembrane region" description="Helical" evidence="1">
    <location>
        <begin position="193"/>
        <end position="212"/>
    </location>
</feature>
<dbReference type="EMBL" id="JBHUPE010000004">
    <property type="protein sequence ID" value="MFD2904525.1"/>
    <property type="molecule type" value="Genomic_DNA"/>
</dbReference>
<dbReference type="PANTHER" id="PTHR14969">
    <property type="entry name" value="SPHINGOSINE-1-PHOSPHATE PHOSPHOHYDROLASE"/>
    <property type="match status" value="1"/>
</dbReference>
<feature type="domain" description="Phosphatidic acid phosphatase type 2/haloperoxidase" evidence="2">
    <location>
        <begin position="93"/>
        <end position="210"/>
    </location>
</feature>
<feature type="transmembrane region" description="Helical" evidence="1">
    <location>
        <begin position="12"/>
        <end position="33"/>
    </location>
</feature>
<dbReference type="SMART" id="SM00014">
    <property type="entry name" value="acidPPc"/>
    <property type="match status" value="1"/>
</dbReference>
<dbReference type="Gene3D" id="1.20.144.10">
    <property type="entry name" value="Phosphatidic acid phosphatase type 2/haloperoxidase"/>
    <property type="match status" value="1"/>
</dbReference>
<protein>
    <submittedName>
        <fullName evidence="3">Phosphatase PAP2 family protein</fullName>
    </submittedName>
</protein>
<keyword evidence="1" id="KW-0472">Membrane</keyword>
<feature type="transmembrane region" description="Helical" evidence="1">
    <location>
        <begin position="74"/>
        <end position="91"/>
    </location>
</feature>
<organism evidence="3 4">
    <name type="scientific">Sphingobacterium anhuiense</name>
    <dbReference type="NCBI Taxonomy" id="493780"/>
    <lineage>
        <taxon>Bacteria</taxon>
        <taxon>Pseudomonadati</taxon>
        <taxon>Bacteroidota</taxon>
        <taxon>Sphingobacteriia</taxon>
        <taxon>Sphingobacteriales</taxon>
        <taxon>Sphingobacteriaceae</taxon>
        <taxon>Sphingobacterium</taxon>
    </lineage>
</organism>
<dbReference type="CDD" id="cd01610">
    <property type="entry name" value="PAP2_like"/>
    <property type="match status" value="1"/>
</dbReference>
<comment type="caution">
    <text evidence="3">The sequence shown here is derived from an EMBL/GenBank/DDBJ whole genome shotgun (WGS) entry which is preliminary data.</text>
</comment>
<gene>
    <name evidence="3" type="ORF">ACFS6I_11350</name>
</gene>
<dbReference type="InterPro" id="IPR000326">
    <property type="entry name" value="PAP2/HPO"/>
</dbReference>
<feature type="transmembrane region" description="Helical" evidence="1">
    <location>
        <begin position="167"/>
        <end position="187"/>
    </location>
</feature>
<keyword evidence="1" id="KW-0812">Transmembrane</keyword>
<accession>A0ABW5YW95</accession>
<feature type="transmembrane region" description="Helical" evidence="1">
    <location>
        <begin position="252"/>
        <end position="272"/>
    </location>
</feature>
<feature type="transmembrane region" description="Helical" evidence="1">
    <location>
        <begin position="49"/>
        <end position="67"/>
    </location>
</feature>